<dbReference type="PANTHER" id="PTHR46432">
    <property type="entry name" value="F-BOX ONLY PROTEIN 42"/>
    <property type="match status" value="1"/>
</dbReference>
<dbReference type="SUPFAM" id="SSF117281">
    <property type="entry name" value="Kelch motif"/>
    <property type="match status" value="1"/>
</dbReference>
<dbReference type="InterPro" id="IPR052821">
    <property type="entry name" value="F-box_only_SRC"/>
</dbReference>
<evidence type="ECO:0000313" key="2">
    <source>
        <dbReference type="RefSeq" id="XP_024881770.1"/>
    </source>
</evidence>
<accession>A0A6J1QMK5</accession>
<dbReference type="RefSeq" id="XP_024881770.1">
    <property type="nucleotide sequence ID" value="XM_025026002.1"/>
</dbReference>
<dbReference type="AlphaFoldDB" id="A0A6J1QMK5"/>
<dbReference type="InterPro" id="IPR015915">
    <property type="entry name" value="Kelch-typ_b-propeller"/>
</dbReference>
<keyword evidence="1" id="KW-1185">Reference proteome</keyword>
<dbReference type="GeneID" id="112460997"/>
<reference evidence="2" key="1">
    <citation type="submission" date="2025-08" db="UniProtKB">
        <authorList>
            <consortium name="RefSeq"/>
        </authorList>
    </citation>
    <scope>IDENTIFICATION</scope>
    <source>
        <tissue evidence="2">Whole body</tissue>
    </source>
</reference>
<dbReference type="GO" id="GO:1990756">
    <property type="term" value="F:ubiquitin-like ligase-substrate adaptor activity"/>
    <property type="evidence" value="ECO:0007669"/>
    <property type="project" value="TreeGrafter"/>
</dbReference>
<dbReference type="Proteomes" id="UP000504618">
    <property type="component" value="Unplaced"/>
</dbReference>
<sequence>MVIFGGVCNGYRPNDVWCLNLYLYTWHKQSTSNLKPQPHYGQSQIELGEKHLLVLGGCTGPNAAMNDAWLFTMEGHGSGW</sequence>
<organism evidence="1 2">
    <name type="scientific">Temnothorax curvispinosus</name>
    <dbReference type="NCBI Taxonomy" id="300111"/>
    <lineage>
        <taxon>Eukaryota</taxon>
        <taxon>Metazoa</taxon>
        <taxon>Ecdysozoa</taxon>
        <taxon>Arthropoda</taxon>
        <taxon>Hexapoda</taxon>
        <taxon>Insecta</taxon>
        <taxon>Pterygota</taxon>
        <taxon>Neoptera</taxon>
        <taxon>Endopterygota</taxon>
        <taxon>Hymenoptera</taxon>
        <taxon>Apocrita</taxon>
        <taxon>Aculeata</taxon>
        <taxon>Formicoidea</taxon>
        <taxon>Formicidae</taxon>
        <taxon>Myrmicinae</taxon>
        <taxon>Temnothorax</taxon>
    </lineage>
</organism>
<dbReference type="PANTHER" id="PTHR46432:SF1">
    <property type="entry name" value="F-BOX ONLY PROTEIN 42"/>
    <property type="match status" value="1"/>
</dbReference>
<name>A0A6J1QMK5_9HYME</name>
<dbReference type="GO" id="GO:0019005">
    <property type="term" value="C:SCF ubiquitin ligase complex"/>
    <property type="evidence" value="ECO:0007669"/>
    <property type="project" value="TreeGrafter"/>
</dbReference>
<proteinExistence type="predicted"/>
<evidence type="ECO:0000313" key="1">
    <source>
        <dbReference type="Proteomes" id="UP000504618"/>
    </source>
</evidence>
<gene>
    <name evidence="2" type="primary">LOC112460997</name>
</gene>
<protein>
    <submittedName>
        <fullName evidence="2">F-box only protein 42-like isoform X3</fullName>
    </submittedName>
</protein>
<dbReference type="Gene3D" id="2.120.10.80">
    <property type="entry name" value="Kelch-type beta propeller"/>
    <property type="match status" value="1"/>
</dbReference>